<reference evidence="11" key="1">
    <citation type="submission" date="2021-01" db="UniProtKB">
        <authorList>
            <consortium name="EnsemblMetazoa"/>
        </authorList>
    </citation>
    <scope>IDENTIFICATION</scope>
    <source>
        <strain evidence="11">DH4</strain>
    </source>
</reference>
<evidence type="ECO:0000313" key="13">
    <source>
        <dbReference type="RefSeq" id="XP_026298565.1"/>
    </source>
</evidence>
<keyword evidence="4 10" id="KW-0812">Transmembrane</keyword>
<protein>
    <recommendedName>
        <fullName evidence="10">Odorant receptor</fullName>
    </recommendedName>
</protein>
<evidence type="ECO:0000256" key="3">
    <source>
        <dbReference type="ARBA" id="ARBA00022606"/>
    </source>
</evidence>
<feature type="transmembrane region" description="Helical" evidence="10">
    <location>
        <begin position="219"/>
        <end position="242"/>
    </location>
</feature>
<accession>A0A8B8H3K1</accession>
<comment type="subcellular location">
    <subcellularLocation>
        <location evidence="1 10">Cell membrane</location>
        <topology evidence="1 10">Multi-pass membrane protein</topology>
    </subcellularLocation>
</comment>
<proteinExistence type="inferred from homology"/>
<dbReference type="GO" id="GO:0005549">
    <property type="term" value="F:odorant binding"/>
    <property type="evidence" value="ECO:0007669"/>
    <property type="project" value="InterPro"/>
</dbReference>
<dbReference type="OrthoDB" id="7616982at2759"/>
<keyword evidence="12" id="KW-1185">Reference proteome</keyword>
<evidence type="ECO:0000256" key="9">
    <source>
        <dbReference type="ARBA" id="ARBA00023224"/>
    </source>
</evidence>
<dbReference type="InterPro" id="IPR004117">
    <property type="entry name" value="7tm6_olfct_rcpt"/>
</dbReference>
<dbReference type="GO" id="GO:0007165">
    <property type="term" value="P:signal transduction"/>
    <property type="evidence" value="ECO:0007669"/>
    <property type="project" value="UniProtKB-KW"/>
</dbReference>
<dbReference type="PANTHER" id="PTHR21137:SF35">
    <property type="entry name" value="ODORANT RECEPTOR 19A-RELATED"/>
    <property type="match status" value="1"/>
</dbReference>
<evidence type="ECO:0000256" key="10">
    <source>
        <dbReference type="RuleBase" id="RU351113"/>
    </source>
</evidence>
<dbReference type="GO" id="GO:0005886">
    <property type="term" value="C:plasma membrane"/>
    <property type="evidence" value="ECO:0007669"/>
    <property type="project" value="UniProtKB-SubCell"/>
</dbReference>
<feature type="transmembrane region" description="Helical" evidence="10">
    <location>
        <begin position="138"/>
        <end position="171"/>
    </location>
</feature>
<evidence type="ECO:0000256" key="5">
    <source>
        <dbReference type="ARBA" id="ARBA00022725"/>
    </source>
</evidence>
<keyword evidence="9 10" id="KW-0807">Transducer</keyword>
<keyword evidence="8 10" id="KW-0675">Receptor</keyword>
<dbReference type="EnsemblMetazoa" id="XM_026442780">
    <property type="protein sequence ID" value="XP_026298565"/>
    <property type="gene ID" value="LOC100578400"/>
</dbReference>
<reference evidence="13" key="2">
    <citation type="submission" date="2025-04" db="UniProtKB">
        <authorList>
            <consortium name="RefSeq"/>
        </authorList>
    </citation>
    <scope>IDENTIFICATION</scope>
    <source>
        <strain evidence="13">DH4</strain>
        <tissue evidence="13">Whole body</tissue>
    </source>
</reference>
<feature type="transmembrane region" description="Helical" evidence="10">
    <location>
        <begin position="254"/>
        <end position="275"/>
    </location>
</feature>
<evidence type="ECO:0000313" key="12">
    <source>
        <dbReference type="Proteomes" id="UP000005203"/>
    </source>
</evidence>
<dbReference type="GeneID" id="100578400"/>
<keyword evidence="3 10" id="KW-0716">Sensory transduction</keyword>
<evidence type="ECO:0000256" key="2">
    <source>
        <dbReference type="ARBA" id="ARBA00022475"/>
    </source>
</evidence>
<organism evidence="11">
    <name type="scientific">Apis mellifera</name>
    <name type="common">Honeybee</name>
    <dbReference type="NCBI Taxonomy" id="7460"/>
    <lineage>
        <taxon>Eukaryota</taxon>
        <taxon>Metazoa</taxon>
        <taxon>Ecdysozoa</taxon>
        <taxon>Arthropoda</taxon>
        <taxon>Hexapoda</taxon>
        <taxon>Insecta</taxon>
        <taxon>Pterygota</taxon>
        <taxon>Neoptera</taxon>
        <taxon>Endopterygota</taxon>
        <taxon>Hymenoptera</taxon>
        <taxon>Apocrita</taxon>
        <taxon>Aculeata</taxon>
        <taxon>Apoidea</taxon>
        <taxon>Anthophila</taxon>
        <taxon>Apidae</taxon>
        <taxon>Apis</taxon>
    </lineage>
</organism>
<evidence type="ECO:0000256" key="7">
    <source>
        <dbReference type="ARBA" id="ARBA00023136"/>
    </source>
</evidence>
<evidence type="ECO:0000256" key="4">
    <source>
        <dbReference type="ARBA" id="ARBA00022692"/>
    </source>
</evidence>
<accession>A0A7M7MNG5</accession>
<comment type="similarity">
    <text evidence="10">Belongs to the insect chemoreceptor superfamily. Heteromeric odorant receptor channel (TC 1.A.69) family.</text>
</comment>
<comment type="caution">
    <text evidence="10">Lacks conserved residue(s) required for the propagation of feature annotation.</text>
</comment>
<evidence type="ECO:0000256" key="8">
    <source>
        <dbReference type="ARBA" id="ARBA00023170"/>
    </source>
</evidence>
<dbReference type="RefSeq" id="XP_026298565.1">
    <property type="nucleotide sequence ID" value="XM_026442780.1"/>
</dbReference>
<evidence type="ECO:0000256" key="6">
    <source>
        <dbReference type="ARBA" id="ARBA00022989"/>
    </source>
</evidence>
<gene>
    <name evidence="13" type="primary">LOC100578400</name>
</gene>
<dbReference type="Proteomes" id="UP000005203">
    <property type="component" value="Linkage group LG9"/>
</dbReference>
<feature type="transmembrane region" description="Helical" evidence="10">
    <location>
        <begin position="80"/>
        <end position="105"/>
    </location>
</feature>
<evidence type="ECO:0000256" key="1">
    <source>
        <dbReference type="ARBA" id="ARBA00004651"/>
    </source>
</evidence>
<sequence length="353" mass="42566">MDFYEANVVKSYRLYLLLVGVWPYEYSKANEMQRIVYVTCVISFLLVQFKEFFDYIRIDLSKLTETEKILIKRTYKKCSYYCQIIFLFCYFVAFVLMIIQVFQIVDYETTSRTNRTNYFDRIILTEYFIDREKYSYPIYIHLNVAILLVCSMEIGTDVLHAIIITHIIGIFDKIGYLTIHLFDEPEITCQKIDKHLIYCRRLVYIVNLYKRNLKFCKKYNSTMVICGAIQLIWGTLIISALLLKLRNELLPHNLRIMFIYCFFVSLYLFIIYMLILPYQKVYEISETLFFKAYCGHWYSTSAKTQKLLLFLMHRFMTPYKFRFKNVVIVVDQTYLSMIRIGFSYFMFVHSIQE</sequence>
<dbReference type="AlphaFoldDB" id="A0A7M7MNG5"/>
<keyword evidence="6 10" id="KW-1133">Transmembrane helix</keyword>
<name>A0A7M7MNG5_APIME</name>
<keyword evidence="7 10" id="KW-0472">Membrane</keyword>
<keyword evidence="5 10" id="KW-0552">Olfaction</keyword>
<dbReference type="KEGG" id="ame:100578400"/>
<evidence type="ECO:0000313" key="11">
    <source>
        <dbReference type="EnsemblMetazoa" id="XP_026298565"/>
    </source>
</evidence>
<dbReference type="GO" id="GO:0004984">
    <property type="term" value="F:olfactory receptor activity"/>
    <property type="evidence" value="ECO:0007669"/>
    <property type="project" value="InterPro"/>
</dbReference>
<keyword evidence="2" id="KW-1003">Cell membrane</keyword>
<dbReference type="PANTHER" id="PTHR21137">
    <property type="entry name" value="ODORANT RECEPTOR"/>
    <property type="match status" value="1"/>
</dbReference>
<dbReference type="Pfam" id="PF02949">
    <property type="entry name" value="7tm_6"/>
    <property type="match status" value="1"/>
</dbReference>